<feature type="transmembrane region" description="Helical" evidence="6">
    <location>
        <begin position="39"/>
        <end position="57"/>
    </location>
</feature>
<keyword evidence="9" id="KW-1185">Reference proteome</keyword>
<feature type="transmembrane region" description="Helical" evidence="6">
    <location>
        <begin position="246"/>
        <end position="266"/>
    </location>
</feature>
<evidence type="ECO:0000256" key="4">
    <source>
        <dbReference type="ARBA" id="ARBA00023136"/>
    </source>
</evidence>
<dbReference type="RefSeq" id="WP_394836331.1">
    <property type="nucleotide sequence ID" value="NZ_CP089929.1"/>
</dbReference>
<dbReference type="InterPro" id="IPR005829">
    <property type="entry name" value="Sugar_transporter_CS"/>
</dbReference>
<feature type="transmembrane region" description="Helical" evidence="6">
    <location>
        <begin position="300"/>
        <end position="322"/>
    </location>
</feature>
<dbReference type="PROSITE" id="PS00217">
    <property type="entry name" value="SUGAR_TRANSPORT_2"/>
    <property type="match status" value="1"/>
</dbReference>
<feature type="transmembrane region" description="Helical" evidence="6">
    <location>
        <begin position="273"/>
        <end position="294"/>
    </location>
</feature>
<evidence type="ECO:0000259" key="7">
    <source>
        <dbReference type="PROSITE" id="PS50850"/>
    </source>
</evidence>
<evidence type="ECO:0000256" key="1">
    <source>
        <dbReference type="ARBA" id="ARBA00004141"/>
    </source>
</evidence>
<dbReference type="InterPro" id="IPR020846">
    <property type="entry name" value="MFS_dom"/>
</dbReference>
<feature type="transmembrane region" description="Helical" evidence="6">
    <location>
        <begin position="211"/>
        <end position="234"/>
    </location>
</feature>
<feature type="transmembrane region" description="Helical" evidence="6">
    <location>
        <begin position="127"/>
        <end position="151"/>
    </location>
</feature>
<feature type="region of interest" description="Disordered" evidence="5">
    <location>
        <begin position="388"/>
        <end position="417"/>
    </location>
</feature>
<dbReference type="EMBL" id="CP089983">
    <property type="protein sequence ID" value="WXB06675.1"/>
    <property type="molecule type" value="Genomic_DNA"/>
</dbReference>
<feature type="transmembrane region" description="Helical" evidence="6">
    <location>
        <begin position="94"/>
        <end position="115"/>
    </location>
</feature>
<reference evidence="8" key="1">
    <citation type="submission" date="2021-12" db="EMBL/GenBank/DDBJ databases">
        <title>Discovery of the Pendulisporaceae a myxobacterial family with distinct sporulation behavior and unique specialized metabolism.</title>
        <authorList>
            <person name="Garcia R."/>
            <person name="Popoff A."/>
            <person name="Bader C.D."/>
            <person name="Loehr J."/>
            <person name="Walesch S."/>
            <person name="Walt C."/>
            <person name="Boldt J."/>
            <person name="Bunk B."/>
            <person name="Haeckl F.J.F.P.J."/>
            <person name="Gunesch A.P."/>
            <person name="Birkelbach J."/>
            <person name="Nuebel U."/>
            <person name="Pietschmann T."/>
            <person name="Bach T."/>
            <person name="Mueller R."/>
        </authorList>
    </citation>
    <scope>NUCLEOTIDE SEQUENCE</scope>
    <source>
        <strain evidence="8">MSr11367</strain>
    </source>
</reference>
<dbReference type="Gene3D" id="1.20.1250.20">
    <property type="entry name" value="MFS general substrate transporter like domains"/>
    <property type="match status" value="1"/>
</dbReference>
<keyword evidence="4 6" id="KW-0472">Membrane</keyword>
<evidence type="ECO:0000256" key="6">
    <source>
        <dbReference type="SAM" id="Phobius"/>
    </source>
</evidence>
<dbReference type="PROSITE" id="PS50850">
    <property type="entry name" value="MFS"/>
    <property type="match status" value="1"/>
</dbReference>
<dbReference type="SUPFAM" id="SSF103473">
    <property type="entry name" value="MFS general substrate transporter"/>
    <property type="match status" value="1"/>
</dbReference>
<dbReference type="PANTHER" id="PTHR23508">
    <property type="entry name" value="CARBOXYLIC ACID TRANSPORTER PROTEIN HOMOLOG"/>
    <property type="match status" value="1"/>
</dbReference>
<evidence type="ECO:0000256" key="3">
    <source>
        <dbReference type="ARBA" id="ARBA00022989"/>
    </source>
</evidence>
<evidence type="ECO:0000256" key="2">
    <source>
        <dbReference type="ARBA" id="ARBA00022692"/>
    </source>
</evidence>
<dbReference type="InterPro" id="IPR011701">
    <property type="entry name" value="MFS"/>
</dbReference>
<feature type="transmembrane region" description="Helical" evidence="6">
    <location>
        <begin position="157"/>
        <end position="177"/>
    </location>
</feature>
<evidence type="ECO:0000313" key="9">
    <source>
        <dbReference type="Proteomes" id="UP001374803"/>
    </source>
</evidence>
<dbReference type="Proteomes" id="UP001374803">
    <property type="component" value="Chromosome"/>
</dbReference>
<sequence>MRITLVCFAVMMIDGFDTLMLSFVAPLLAKSLHIDHAALGRVFGGGFVGTVFGGLIFGPVADRFGRRPMLLVALVVTGVFTLACAFAQSAASLAALRFIGGLGLGGAIPAVAAITAESSTAQRRSSLVILMFIGFPLGAVVGGAITAAVMMRFGWPFVFLMGGGFALAVLVPVLLVIPSAPAAGGREPRNPSVFGTVVGDVLADGRLVPALAFWFGTLACMILSGFLVSFMPMILNFNGIAPDRAALGAVVLNLGGITGALLLSAVVGRVGPFGPVAISFACGAGLVFALGRVIGAGNAAFGMLFAVGACLVGGQLTIPAIASRLFPTRVRAAGIGWTMAIGRIGSIVGPTVGGILLAQKLPLDTLFAIASLFALCGSLGIGLVARRRPRDRSDPDDQHAPSSAIPLPHLEAGHGKH</sequence>
<feature type="transmembrane region" description="Helical" evidence="6">
    <location>
        <begin position="365"/>
        <end position="385"/>
    </location>
</feature>
<proteinExistence type="predicted"/>
<comment type="subcellular location">
    <subcellularLocation>
        <location evidence="1">Membrane</location>
        <topology evidence="1">Multi-pass membrane protein</topology>
    </subcellularLocation>
</comment>
<evidence type="ECO:0000313" key="8">
    <source>
        <dbReference type="EMBL" id="WXB06675.1"/>
    </source>
</evidence>
<dbReference type="PANTHER" id="PTHR23508:SF10">
    <property type="entry name" value="CARBOXYLIC ACID TRANSPORTER PROTEIN HOMOLOG"/>
    <property type="match status" value="1"/>
</dbReference>
<dbReference type="Pfam" id="PF07690">
    <property type="entry name" value="MFS_1"/>
    <property type="match status" value="1"/>
</dbReference>
<feature type="domain" description="Major facilitator superfamily (MFS) profile" evidence="7">
    <location>
        <begin position="3"/>
        <end position="389"/>
    </location>
</feature>
<feature type="transmembrane region" description="Helical" evidence="6">
    <location>
        <begin position="69"/>
        <end position="88"/>
    </location>
</feature>
<keyword evidence="2 6" id="KW-0812">Transmembrane</keyword>
<feature type="transmembrane region" description="Helical" evidence="6">
    <location>
        <begin position="334"/>
        <end position="359"/>
    </location>
</feature>
<evidence type="ECO:0000256" key="5">
    <source>
        <dbReference type="SAM" id="MobiDB-lite"/>
    </source>
</evidence>
<dbReference type="InterPro" id="IPR036259">
    <property type="entry name" value="MFS_trans_sf"/>
</dbReference>
<protein>
    <submittedName>
        <fullName evidence="8">MFS transporter</fullName>
    </submittedName>
</protein>
<gene>
    <name evidence="8" type="ORF">LVJ94_05435</name>
</gene>
<organism evidence="8 9">
    <name type="scientific">Pendulispora rubella</name>
    <dbReference type="NCBI Taxonomy" id="2741070"/>
    <lineage>
        <taxon>Bacteria</taxon>
        <taxon>Pseudomonadati</taxon>
        <taxon>Myxococcota</taxon>
        <taxon>Myxococcia</taxon>
        <taxon>Myxococcales</taxon>
        <taxon>Sorangiineae</taxon>
        <taxon>Pendulisporaceae</taxon>
        <taxon>Pendulispora</taxon>
    </lineage>
</organism>
<accession>A0ABZ2LBV5</accession>
<keyword evidence="3 6" id="KW-1133">Transmembrane helix</keyword>
<name>A0ABZ2LBV5_9BACT</name>